<reference evidence="1" key="1">
    <citation type="submission" date="2022-04" db="EMBL/GenBank/DDBJ databases">
        <title>Genome of the entomopathogenic fungus Entomophthora muscae.</title>
        <authorList>
            <person name="Elya C."/>
            <person name="Lovett B.R."/>
            <person name="Lee E."/>
            <person name="Macias A.M."/>
            <person name="Hajek A.E."/>
            <person name="De Bivort B.L."/>
            <person name="Kasson M.T."/>
            <person name="De Fine Licht H.H."/>
            <person name="Stajich J.E."/>
        </authorList>
    </citation>
    <scope>NUCLEOTIDE SEQUENCE</scope>
    <source>
        <strain evidence="1">Berkeley</strain>
    </source>
</reference>
<dbReference type="Proteomes" id="UP001165960">
    <property type="component" value="Unassembled WGS sequence"/>
</dbReference>
<sequence length="72" mass="7889">MLGGLYDAKLWSLLGKSLSYVIKLVPTLWWALPNDPVVPPPKSPNAPTYAQLPETWLAYLTFLAGLTGSCQD</sequence>
<gene>
    <name evidence="1" type="ORF">DSO57_1026874</name>
</gene>
<protein>
    <submittedName>
        <fullName evidence="1">Uncharacterized protein</fullName>
    </submittedName>
</protein>
<evidence type="ECO:0000313" key="2">
    <source>
        <dbReference type="Proteomes" id="UP001165960"/>
    </source>
</evidence>
<organism evidence="1 2">
    <name type="scientific">Entomophthora muscae</name>
    <dbReference type="NCBI Taxonomy" id="34485"/>
    <lineage>
        <taxon>Eukaryota</taxon>
        <taxon>Fungi</taxon>
        <taxon>Fungi incertae sedis</taxon>
        <taxon>Zoopagomycota</taxon>
        <taxon>Entomophthoromycotina</taxon>
        <taxon>Entomophthoromycetes</taxon>
        <taxon>Entomophthorales</taxon>
        <taxon>Entomophthoraceae</taxon>
        <taxon>Entomophthora</taxon>
    </lineage>
</organism>
<keyword evidence="2" id="KW-1185">Reference proteome</keyword>
<dbReference type="EMBL" id="QTSX02003710">
    <property type="protein sequence ID" value="KAJ9068616.1"/>
    <property type="molecule type" value="Genomic_DNA"/>
</dbReference>
<name>A0ACC2T2E2_9FUNG</name>
<proteinExistence type="predicted"/>
<evidence type="ECO:0000313" key="1">
    <source>
        <dbReference type="EMBL" id="KAJ9068616.1"/>
    </source>
</evidence>
<accession>A0ACC2T2E2</accession>
<comment type="caution">
    <text evidence="1">The sequence shown here is derived from an EMBL/GenBank/DDBJ whole genome shotgun (WGS) entry which is preliminary data.</text>
</comment>